<dbReference type="PANTHER" id="PTHR46601">
    <property type="entry name" value="ULP_PROTEASE DOMAIN-CONTAINING PROTEIN"/>
    <property type="match status" value="1"/>
</dbReference>
<feature type="compositionally biased region" description="Basic and acidic residues" evidence="1">
    <location>
        <begin position="17"/>
        <end position="28"/>
    </location>
</feature>
<comment type="caution">
    <text evidence="2">The sequence shown here is derived from an EMBL/GenBank/DDBJ whole genome shotgun (WGS) entry which is preliminary data.</text>
</comment>
<dbReference type="AlphaFoldDB" id="A0A8S3T6T4"/>
<evidence type="ECO:0000313" key="2">
    <source>
        <dbReference type="EMBL" id="CAG2229228.1"/>
    </source>
</evidence>
<feature type="compositionally biased region" description="Polar residues" evidence="1">
    <location>
        <begin position="29"/>
        <end position="41"/>
    </location>
</feature>
<name>A0A8S3T6T4_MYTED</name>
<dbReference type="PANTHER" id="PTHR46601:SF1">
    <property type="entry name" value="ADF-H DOMAIN-CONTAINING PROTEIN"/>
    <property type="match status" value="1"/>
</dbReference>
<gene>
    <name evidence="2" type="ORF">MEDL_42131</name>
</gene>
<dbReference type="EMBL" id="CAJPWZ010002017">
    <property type="protein sequence ID" value="CAG2229228.1"/>
    <property type="molecule type" value="Genomic_DNA"/>
</dbReference>
<feature type="region of interest" description="Disordered" evidence="1">
    <location>
        <begin position="17"/>
        <end position="41"/>
    </location>
</feature>
<protein>
    <submittedName>
        <fullName evidence="2">Uncharacterized protein</fullName>
    </submittedName>
</protein>
<dbReference type="Proteomes" id="UP000683360">
    <property type="component" value="Unassembled WGS sequence"/>
</dbReference>
<evidence type="ECO:0000256" key="1">
    <source>
        <dbReference type="SAM" id="MobiDB-lite"/>
    </source>
</evidence>
<proteinExistence type="predicted"/>
<evidence type="ECO:0000313" key="3">
    <source>
        <dbReference type="Proteomes" id="UP000683360"/>
    </source>
</evidence>
<dbReference type="OrthoDB" id="10065669at2759"/>
<reference evidence="2" key="1">
    <citation type="submission" date="2021-03" db="EMBL/GenBank/DDBJ databases">
        <authorList>
            <person name="Bekaert M."/>
        </authorList>
    </citation>
    <scope>NUCLEOTIDE SEQUENCE</scope>
</reference>
<keyword evidence="3" id="KW-1185">Reference proteome</keyword>
<sequence>MNKRTKTENKVKLGCRNIEKERKKKETQIPEQNQNQDCNNNLKSIETRLHQKKKEDRLKKQRIYKQEWRRNLTAQKKRRIREKDAAIKRAIRSKKDQRGTKIAMNFTVQKTETVYQKEALRKAIYRSRKNMPVSPAKYAKVVGGLIKNTTPRRKKALENEGIGSPSAKRNLKELFQSVREAHLDLLKGKTDLQKKKKRRKEFLSHFSTSLSQKPEFKKIFCMATGIRRKYLSEDYVKPKPKKRRKDATSKQTTDAVKLFFQSEIHSATISDKKSVKKDLQEKHVLMMSQKSLWNKWNIENQTQLSFSKFCELRPKNVLTQGHRKLYQCLCEYCENVKLKLIAINRFLAHDHPELKFTDEFDAVNKTLCPKLEAERFHKRDCIDRKCAECGTSKLRNMFDGVMENEENQPDVKWKRWDIVKTLNHKTKKEITKRQEIEKTGPPTDLLEELLDELVFLSPHLFEARWQQEQFAELNKNFPQNSIVLTIDFAENFSCFSQHEIQGAHWAKDSVTIHPCIALYRCPKDGHIVDECIDIVSNDLLHDNHAVHTFLLEVVNHLKQQQKIKIDHAFILSDGCAAQYKSRVPIMDVSCSSEDFGFTVERCFYGSRHGKNRCDGEAGVIKSKASRAIKNSEACIPDARSFLQCVKVLEKGAEKADGACNHNRRTILWVSSDDINRNRPDRNVKTVKGTRKLHSVLGIKRGVINTRRLSCFCSQCREKRYDRCLNTRYVEGWKEVRLKSFNRNIPVNEDDVGNAGDNVVHEDAADVMPIHEDADGRC</sequence>
<accession>A0A8S3T6T4</accession>
<organism evidence="2 3">
    <name type="scientific">Mytilus edulis</name>
    <name type="common">Blue mussel</name>
    <dbReference type="NCBI Taxonomy" id="6550"/>
    <lineage>
        <taxon>Eukaryota</taxon>
        <taxon>Metazoa</taxon>
        <taxon>Spiralia</taxon>
        <taxon>Lophotrochozoa</taxon>
        <taxon>Mollusca</taxon>
        <taxon>Bivalvia</taxon>
        <taxon>Autobranchia</taxon>
        <taxon>Pteriomorphia</taxon>
        <taxon>Mytilida</taxon>
        <taxon>Mytiloidea</taxon>
        <taxon>Mytilidae</taxon>
        <taxon>Mytilinae</taxon>
        <taxon>Mytilus</taxon>
    </lineage>
</organism>